<evidence type="ECO:0000256" key="3">
    <source>
        <dbReference type="ARBA" id="ARBA00022763"/>
    </source>
</evidence>
<organism evidence="8 9">
    <name type="scientific">Papiliotrema laurentii</name>
    <name type="common">Cryptococcus laurentii</name>
    <dbReference type="NCBI Taxonomy" id="5418"/>
    <lineage>
        <taxon>Eukaryota</taxon>
        <taxon>Fungi</taxon>
        <taxon>Dikarya</taxon>
        <taxon>Basidiomycota</taxon>
        <taxon>Agaricomycotina</taxon>
        <taxon>Tremellomycetes</taxon>
        <taxon>Tremellales</taxon>
        <taxon>Rhynchogastremaceae</taxon>
        <taxon>Papiliotrema</taxon>
    </lineage>
</organism>
<evidence type="ECO:0000313" key="9">
    <source>
        <dbReference type="Proteomes" id="UP001182556"/>
    </source>
</evidence>
<proteinExistence type="predicted"/>
<gene>
    <name evidence="8" type="ORF">DB88DRAFT_510702</name>
</gene>
<sequence length="386" mass="41547">MSQQQEAGSKLISSLRLPHRINAALSDNGYKTVQDLSGINASELALELGIEVQEADEVVKSIRNSAAGSSLPTLAASQVNPHVGRATQPSSRLASQAPTVTARFSTFSDRIDSLIGIFLDTPPSPSRKGKEKAGAYGSVLPGVQLEISGPPGSGKTAMCTALALSARMGQWNTDSGAQPIVGEVLLIDTEGSMPPERLKRAAECSTRNTSLSPFDIIRGIHIMRIATQVQMVALLNTLDDWLAEHPSVNLVIIDTLSYHFRQPNLEMRTRSRMMELAKQQIGKATSIRNCAVVVANQLATKLLTAENKPANFDTGDRAVLMPQLGDSWTTPKTTRLILFRGGRGDDMRYAHATSSAGNRDAPWTRFDIDNEGLPCDPVETTDSSGQ</sequence>
<dbReference type="InterPro" id="IPR013632">
    <property type="entry name" value="Rad51_C"/>
</dbReference>
<keyword evidence="2" id="KW-0547">Nucleotide-binding</keyword>
<accession>A0AAD9CZ70</accession>
<dbReference type="GO" id="GO:0007131">
    <property type="term" value="P:reciprocal meiotic recombination"/>
    <property type="evidence" value="ECO:0007669"/>
    <property type="project" value="TreeGrafter"/>
</dbReference>
<evidence type="ECO:0000259" key="7">
    <source>
        <dbReference type="SMART" id="SM00382"/>
    </source>
</evidence>
<dbReference type="PANTHER" id="PTHR46239">
    <property type="entry name" value="DNA REPAIR PROTEIN RAD51 HOMOLOG 3 RAD51C"/>
    <property type="match status" value="1"/>
</dbReference>
<dbReference type="InterPro" id="IPR003593">
    <property type="entry name" value="AAA+_ATPase"/>
</dbReference>
<reference evidence="8" key="1">
    <citation type="submission" date="2023-02" db="EMBL/GenBank/DDBJ databases">
        <title>Identification and recombinant expression of a fungal hydrolase from Papiliotrema laurentii that hydrolyzes apple cutin and clears colloidal polyester polyurethane.</title>
        <authorList>
            <consortium name="DOE Joint Genome Institute"/>
            <person name="Roman V.A."/>
            <person name="Bojanowski C."/>
            <person name="Crable B.R."/>
            <person name="Wagner D.N."/>
            <person name="Hung C.S."/>
            <person name="Nadeau L.J."/>
            <person name="Schratz L."/>
            <person name="Haridas S."/>
            <person name="Pangilinan J."/>
            <person name="Lipzen A."/>
            <person name="Na H."/>
            <person name="Yan M."/>
            <person name="Ng V."/>
            <person name="Grigoriev I.V."/>
            <person name="Spatafora J.W."/>
            <person name="Barlow D."/>
            <person name="Biffinger J."/>
            <person name="Kelley-Loughnane N."/>
            <person name="Varaljay V.A."/>
            <person name="Crookes-Goodson W.J."/>
        </authorList>
    </citation>
    <scope>NUCLEOTIDE SEQUENCE</scope>
    <source>
        <strain evidence="8">5307AH</strain>
    </source>
</reference>
<evidence type="ECO:0000256" key="4">
    <source>
        <dbReference type="ARBA" id="ARBA00022840"/>
    </source>
</evidence>
<dbReference type="PANTHER" id="PTHR46239:SF1">
    <property type="entry name" value="DNA REPAIR PROTEIN RAD51 HOMOLOG 3"/>
    <property type="match status" value="1"/>
</dbReference>
<keyword evidence="9" id="KW-1185">Reference proteome</keyword>
<evidence type="ECO:0000313" key="8">
    <source>
        <dbReference type="EMBL" id="KAK1924335.1"/>
    </source>
</evidence>
<dbReference type="Proteomes" id="UP001182556">
    <property type="component" value="Unassembled WGS sequence"/>
</dbReference>
<dbReference type="GO" id="GO:0005657">
    <property type="term" value="C:replication fork"/>
    <property type="evidence" value="ECO:0007669"/>
    <property type="project" value="TreeGrafter"/>
</dbReference>
<dbReference type="SMART" id="SM00382">
    <property type="entry name" value="AAA"/>
    <property type="match status" value="1"/>
</dbReference>
<dbReference type="InterPro" id="IPR027417">
    <property type="entry name" value="P-loop_NTPase"/>
</dbReference>
<dbReference type="SUPFAM" id="SSF52540">
    <property type="entry name" value="P-loop containing nucleoside triphosphate hydrolases"/>
    <property type="match status" value="1"/>
</dbReference>
<protein>
    <submittedName>
        <fullName evidence="8">DNA repair protein Rad51</fullName>
    </submittedName>
</protein>
<evidence type="ECO:0000256" key="2">
    <source>
        <dbReference type="ARBA" id="ARBA00022741"/>
    </source>
</evidence>
<dbReference type="Gene3D" id="3.40.50.300">
    <property type="entry name" value="P-loop containing nucleotide triphosphate hydrolases"/>
    <property type="match status" value="1"/>
</dbReference>
<keyword evidence="5" id="KW-0234">DNA repair</keyword>
<keyword evidence="3" id="KW-0227">DNA damage</keyword>
<comment type="caution">
    <text evidence="8">The sequence shown here is derived from an EMBL/GenBank/DDBJ whole genome shotgun (WGS) entry which is preliminary data.</text>
</comment>
<dbReference type="InterPro" id="IPR052093">
    <property type="entry name" value="HR_Repair_Mediator"/>
</dbReference>
<keyword evidence="6" id="KW-0539">Nucleus</keyword>
<comment type="subcellular location">
    <subcellularLocation>
        <location evidence="1">Nucleus</location>
    </subcellularLocation>
</comment>
<dbReference type="GO" id="GO:0000400">
    <property type="term" value="F:four-way junction DNA binding"/>
    <property type="evidence" value="ECO:0007669"/>
    <property type="project" value="TreeGrafter"/>
</dbReference>
<keyword evidence="4" id="KW-0067">ATP-binding</keyword>
<dbReference type="AlphaFoldDB" id="A0AAD9CZ70"/>
<dbReference type="EMBL" id="JAODAN010000005">
    <property type="protein sequence ID" value="KAK1924335.1"/>
    <property type="molecule type" value="Genomic_DNA"/>
</dbReference>
<dbReference type="GO" id="GO:0008821">
    <property type="term" value="F:crossover junction DNA endonuclease activity"/>
    <property type="evidence" value="ECO:0007669"/>
    <property type="project" value="TreeGrafter"/>
</dbReference>
<name>A0AAD9CZ70_PAPLA</name>
<dbReference type="GO" id="GO:0005524">
    <property type="term" value="F:ATP binding"/>
    <property type="evidence" value="ECO:0007669"/>
    <property type="project" value="UniProtKB-KW"/>
</dbReference>
<evidence type="ECO:0000256" key="5">
    <source>
        <dbReference type="ARBA" id="ARBA00023204"/>
    </source>
</evidence>
<dbReference type="GO" id="GO:0033065">
    <property type="term" value="C:Rad51C-XRCC3 complex"/>
    <property type="evidence" value="ECO:0007669"/>
    <property type="project" value="TreeGrafter"/>
</dbReference>
<feature type="domain" description="AAA+ ATPase" evidence="7">
    <location>
        <begin position="141"/>
        <end position="325"/>
    </location>
</feature>
<evidence type="ECO:0000256" key="6">
    <source>
        <dbReference type="ARBA" id="ARBA00023242"/>
    </source>
</evidence>
<dbReference type="GO" id="GO:0000707">
    <property type="term" value="P:meiotic DNA recombinase assembly"/>
    <property type="evidence" value="ECO:0007669"/>
    <property type="project" value="TreeGrafter"/>
</dbReference>
<dbReference type="GO" id="GO:0033063">
    <property type="term" value="C:Rad51B-Rad51C-Rad51D-XRCC2 complex"/>
    <property type="evidence" value="ECO:0007669"/>
    <property type="project" value="TreeGrafter"/>
</dbReference>
<evidence type="ECO:0000256" key="1">
    <source>
        <dbReference type="ARBA" id="ARBA00004123"/>
    </source>
</evidence>
<dbReference type="Pfam" id="PF08423">
    <property type="entry name" value="Rad51"/>
    <property type="match status" value="1"/>
</dbReference>